<gene>
    <name evidence="3" type="ORF">PCOR1329_LOCUS32194</name>
</gene>
<dbReference type="Proteomes" id="UP001189429">
    <property type="component" value="Unassembled WGS sequence"/>
</dbReference>
<evidence type="ECO:0000313" key="3">
    <source>
        <dbReference type="EMBL" id="CAK0834957.1"/>
    </source>
</evidence>
<dbReference type="PROSITE" id="PS50005">
    <property type="entry name" value="TPR"/>
    <property type="match status" value="1"/>
</dbReference>
<feature type="compositionally biased region" description="Polar residues" evidence="2">
    <location>
        <begin position="1"/>
        <end position="13"/>
    </location>
</feature>
<evidence type="ECO:0008006" key="5">
    <source>
        <dbReference type="Google" id="ProtNLM"/>
    </source>
</evidence>
<protein>
    <recommendedName>
        <fullName evidence="5">Kinesin light chain</fullName>
    </recommendedName>
</protein>
<keyword evidence="4" id="KW-1185">Reference proteome</keyword>
<proteinExistence type="predicted"/>
<evidence type="ECO:0000256" key="1">
    <source>
        <dbReference type="PROSITE-ProRule" id="PRU00339"/>
    </source>
</evidence>
<dbReference type="InterPro" id="IPR019734">
    <property type="entry name" value="TPR_rpt"/>
</dbReference>
<dbReference type="Gene3D" id="1.25.40.10">
    <property type="entry name" value="Tetratricopeptide repeat domain"/>
    <property type="match status" value="1"/>
</dbReference>
<accession>A0ABN9SSK1</accession>
<dbReference type="SUPFAM" id="SSF48452">
    <property type="entry name" value="TPR-like"/>
    <property type="match status" value="1"/>
</dbReference>
<dbReference type="InterPro" id="IPR011990">
    <property type="entry name" value="TPR-like_helical_dom_sf"/>
</dbReference>
<reference evidence="3" key="1">
    <citation type="submission" date="2023-10" db="EMBL/GenBank/DDBJ databases">
        <authorList>
            <person name="Chen Y."/>
            <person name="Shah S."/>
            <person name="Dougan E. K."/>
            <person name="Thang M."/>
            <person name="Chan C."/>
        </authorList>
    </citation>
    <scope>NUCLEOTIDE SEQUENCE [LARGE SCALE GENOMIC DNA]</scope>
</reference>
<evidence type="ECO:0000313" key="4">
    <source>
        <dbReference type="Proteomes" id="UP001189429"/>
    </source>
</evidence>
<evidence type="ECO:0000256" key="2">
    <source>
        <dbReference type="SAM" id="MobiDB-lite"/>
    </source>
</evidence>
<keyword evidence="1" id="KW-0802">TPR repeat</keyword>
<name>A0ABN9SSK1_9DINO</name>
<feature type="region of interest" description="Disordered" evidence="2">
    <location>
        <begin position="1"/>
        <end position="23"/>
    </location>
</feature>
<organism evidence="3 4">
    <name type="scientific">Prorocentrum cordatum</name>
    <dbReference type="NCBI Taxonomy" id="2364126"/>
    <lineage>
        <taxon>Eukaryota</taxon>
        <taxon>Sar</taxon>
        <taxon>Alveolata</taxon>
        <taxon>Dinophyceae</taxon>
        <taxon>Prorocentrales</taxon>
        <taxon>Prorocentraceae</taxon>
        <taxon>Prorocentrum</taxon>
    </lineage>
</organism>
<sequence>MQDLASQLEGQRTASERAAADAALQSHRLEESLTQKEEQLLACQAALRELDPSHGHPLRGVSVHHVCGGLLDAVREAQLSPRAPLRDLEGPLLSRRGEAVPCPRDGLPGATYVDCLRGVDEAGASVHLLSCSDTLAVQDLASALQDHCRRSGADPRRTYLWRASFCRLRRRPSGDQGVSAPGPLRGTFQVEHSEQARQVGSVLAVVERWDCPEYLLRLWAASALFGAPMPGLGLCELEVALHPRDRQQVREALLGSGAALGGAWRALQQRCAEAVQQLVAEDPYGQVHRPSAGATATGAADKVAQRMREWLSKLLEGHVRELLISGELSGEPGALVCDNVGWMLRESELHEVAGRLFQDGLQMSMEAARDRGGRGSSHARGTDRNHAPRADVATRLDLYEAMTTLEVYDQVSWIFEHVEEHETPSVATLLTTMGVLKSNVGDYAGALEALWHARRIRVSTGTFEGPAGAVVMQNIGYAHDAAGDLPRALEAYQEAASLRHAAGATRSPNGVRLQEATRWRWCAPVPPAPRARAAPRPSGEEMRVSVASVR</sequence>
<dbReference type="EMBL" id="CAUYUJ010012958">
    <property type="protein sequence ID" value="CAK0834957.1"/>
    <property type="molecule type" value="Genomic_DNA"/>
</dbReference>
<feature type="region of interest" description="Disordered" evidence="2">
    <location>
        <begin position="526"/>
        <end position="550"/>
    </location>
</feature>
<feature type="repeat" description="TPR" evidence="1">
    <location>
        <begin position="469"/>
        <end position="502"/>
    </location>
</feature>
<comment type="caution">
    <text evidence="3">The sequence shown here is derived from an EMBL/GenBank/DDBJ whole genome shotgun (WGS) entry which is preliminary data.</text>
</comment>